<evidence type="ECO:0000256" key="4">
    <source>
        <dbReference type="ARBA" id="ARBA00023136"/>
    </source>
</evidence>
<dbReference type="Proteomes" id="UP001597441">
    <property type="component" value="Unassembled WGS sequence"/>
</dbReference>
<feature type="transmembrane region" description="Helical" evidence="5">
    <location>
        <begin position="396"/>
        <end position="417"/>
    </location>
</feature>
<evidence type="ECO:0000313" key="7">
    <source>
        <dbReference type="Proteomes" id="UP001597441"/>
    </source>
</evidence>
<gene>
    <name evidence="6" type="ORF">ACFSQS_05865</name>
</gene>
<evidence type="ECO:0008006" key="8">
    <source>
        <dbReference type="Google" id="ProtNLM"/>
    </source>
</evidence>
<feature type="transmembrane region" description="Helical" evidence="5">
    <location>
        <begin position="350"/>
        <end position="376"/>
    </location>
</feature>
<evidence type="ECO:0000256" key="3">
    <source>
        <dbReference type="ARBA" id="ARBA00022989"/>
    </source>
</evidence>
<keyword evidence="2 5" id="KW-0812">Transmembrane</keyword>
<reference evidence="7" key="1">
    <citation type="journal article" date="2019" name="Int. J. Syst. Evol. Microbiol.">
        <title>The Global Catalogue of Microorganisms (GCM) 10K type strain sequencing project: providing services to taxonomists for standard genome sequencing and annotation.</title>
        <authorList>
            <consortium name="The Broad Institute Genomics Platform"/>
            <consortium name="The Broad Institute Genome Sequencing Center for Infectious Disease"/>
            <person name="Wu L."/>
            <person name="Ma J."/>
        </authorList>
    </citation>
    <scope>NUCLEOTIDE SEQUENCE [LARGE SCALE GENOMIC DNA]</scope>
    <source>
        <strain evidence="7">KCTC 42903</strain>
    </source>
</reference>
<dbReference type="RefSeq" id="WP_388015557.1">
    <property type="nucleotide sequence ID" value="NZ_JBHUDT010000002.1"/>
</dbReference>
<keyword evidence="4 5" id="KW-0472">Membrane</keyword>
<evidence type="ECO:0000313" key="6">
    <source>
        <dbReference type="EMBL" id="MFD2534626.1"/>
    </source>
</evidence>
<dbReference type="Pfam" id="PF10136">
    <property type="entry name" value="SpecificRecomb"/>
    <property type="match status" value="1"/>
</dbReference>
<accession>A0ABW5JQW7</accession>
<sequence>MENNKKNIKYKFYSFFAKYSLMENYGFTAGFSIRIFRKFIPQIPEQHSFEFYLNSQLKQSTVNSIVDELSQLLAQPAYQASVAKDLNHAISGLCSQIISYGLDHEFQSFFDKLNIDSKCYKELLGLASALSADDNIEVRKIQYVLDEVSNTIIKLREFKNITGTSMHLTVVIKSLLNYVKRIKILLDLKNDILSKKKWEYLIKDYILYTKSKNSLKEFFVSHTDLLAFEIVEHTAQKGEKYVAENKKEYLSFFKKGLLGGLIISIFAFFKIIVDSSVSATLPLAFLYSINYALCFVIVYFLGGTIATKQPAMTASTIAKNIDKDGDFKIDSLNSIILLLRKISRSQFISLLGNFITAFSVSCLIGFLLTLVAYLNPISANKSITLIEQVFPFSGGAIYYAAIAGVFLSLSGFISGYFDNKVKRLNLAYRIQHNKLLSGFFSEHKLKRLSLVVERNLGVYAGNISLGFFLGSAFLLSYLMPFSIDIRHIAFSSSNVGYGIINHTFGITTVAWALLSVFLIGAVNFFVSFSMTFLLVLKSRGLKISNLGRLVRLSLKDIIKNPLDYIIIRNKK</sequence>
<keyword evidence="7" id="KW-1185">Reference proteome</keyword>
<dbReference type="InterPro" id="IPR011385">
    <property type="entry name" value="Site-sp_rcmbase"/>
</dbReference>
<comment type="caution">
    <text evidence="6">The sequence shown here is derived from an EMBL/GenBank/DDBJ whole genome shotgun (WGS) entry which is preliminary data.</text>
</comment>
<protein>
    <recommendedName>
        <fullName evidence="8">Site-specific recombinase</fullName>
    </recommendedName>
</protein>
<evidence type="ECO:0000256" key="2">
    <source>
        <dbReference type="ARBA" id="ARBA00022692"/>
    </source>
</evidence>
<name>A0ABW5JQW7_9FLAO</name>
<feature type="transmembrane region" description="Helical" evidence="5">
    <location>
        <begin position="511"/>
        <end position="536"/>
    </location>
</feature>
<feature type="transmembrane region" description="Helical" evidence="5">
    <location>
        <begin position="279"/>
        <end position="302"/>
    </location>
</feature>
<evidence type="ECO:0000256" key="5">
    <source>
        <dbReference type="SAM" id="Phobius"/>
    </source>
</evidence>
<dbReference type="EMBL" id="JBHULK010000002">
    <property type="protein sequence ID" value="MFD2534626.1"/>
    <property type="molecule type" value="Genomic_DNA"/>
</dbReference>
<comment type="subcellular location">
    <subcellularLocation>
        <location evidence="1">Membrane</location>
        <topology evidence="1">Multi-pass membrane protein</topology>
    </subcellularLocation>
</comment>
<keyword evidence="3 5" id="KW-1133">Transmembrane helix</keyword>
<organism evidence="6 7">
    <name type="scientific">Gelatiniphilus marinus</name>
    <dbReference type="NCBI Taxonomy" id="1759464"/>
    <lineage>
        <taxon>Bacteria</taxon>
        <taxon>Pseudomonadati</taxon>
        <taxon>Bacteroidota</taxon>
        <taxon>Flavobacteriia</taxon>
        <taxon>Flavobacteriales</taxon>
        <taxon>Flavobacteriaceae</taxon>
        <taxon>Gelatiniphilus</taxon>
    </lineage>
</organism>
<dbReference type="InterPro" id="IPR023271">
    <property type="entry name" value="Aquaporin-like"/>
</dbReference>
<proteinExistence type="predicted"/>
<feature type="transmembrane region" description="Helical" evidence="5">
    <location>
        <begin position="456"/>
        <end position="478"/>
    </location>
</feature>
<dbReference type="Gene3D" id="1.20.1080.10">
    <property type="entry name" value="Glycerol uptake facilitator protein"/>
    <property type="match status" value="1"/>
</dbReference>
<feature type="transmembrane region" description="Helical" evidence="5">
    <location>
        <begin position="256"/>
        <end position="273"/>
    </location>
</feature>
<evidence type="ECO:0000256" key="1">
    <source>
        <dbReference type="ARBA" id="ARBA00004141"/>
    </source>
</evidence>